<dbReference type="Proteomes" id="UP000293764">
    <property type="component" value="Unassembled WGS sequence"/>
</dbReference>
<organism evidence="3 4">
    <name type="scientific">Pengzhenrongella frigida</name>
    <dbReference type="NCBI Taxonomy" id="1259133"/>
    <lineage>
        <taxon>Bacteria</taxon>
        <taxon>Bacillati</taxon>
        <taxon>Actinomycetota</taxon>
        <taxon>Actinomycetes</taxon>
        <taxon>Micrococcales</taxon>
        <taxon>Pengzhenrongella</taxon>
    </lineage>
</organism>
<proteinExistence type="predicted"/>
<comment type="caution">
    <text evidence="3">The sequence shown here is derived from an EMBL/GenBank/DDBJ whole genome shotgun (WGS) entry which is preliminary data.</text>
</comment>
<dbReference type="RefSeq" id="WP_130104277.1">
    <property type="nucleotide sequence ID" value="NZ_SDWW01000084.1"/>
</dbReference>
<reference evidence="3 4" key="1">
    <citation type="submission" date="2019-01" db="EMBL/GenBank/DDBJ databases">
        <title>Novel species of Cellulomonas.</title>
        <authorList>
            <person name="Liu Q."/>
            <person name="Xin Y.-H."/>
        </authorList>
    </citation>
    <scope>NUCLEOTIDE SEQUENCE [LARGE SCALE GENOMIC DNA]</scope>
    <source>
        <strain evidence="3 4">HLT2-17</strain>
    </source>
</reference>
<feature type="region of interest" description="Disordered" evidence="1">
    <location>
        <begin position="38"/>
        <end position="63"/>
    </location>
</feature>
<accession>A0A4Q5MUY7</accession>
<feature type="compositionally biased region" description="Low complexity" evidence="1">
    <location>
        <begin position="46"/>
        <end position="63"/>
    </location>
</feature>
<name>A0A4Q5MUY7_9MICO</name>
<dbReference type="AlphaFoldDB" id="A0A4Q5MUY7"/>
<keyword evidence="2" id="KW-0812">Transmembrane</keyword>
<keyword evidence="2" id="KW-1133">Transmembrane helix</keyword>
<evidence type="ECO:0000313" key="4">
    <source>
        <dbReference type="Proteomes" id="UP000293764"/>
    </source>
</evidence>
<evidence type="ECO:0000256" key="2">
    <source>
        <dbReference type="SAM" id="Phobius"/>
    </source>
</evidence>
<sequence length="229" mass="24163">MLYSPTRSRLVRAALVGVTVVLLVGVVGLAISTFGQPDTPAPAPAEEPTSSAAPVDTTRPASAAARSRGALAPVVPSCDPVDFATSAARALFEWDTTVPVALAQYKGRLLVVADPSGQESAGLALDLASYLPSPPAWEHLREYDTRQWLEVTGALVPDAWTDAIGRDPNLVASGTFAVTITGIRHRAGTWDGEPVTDQFDVALTAFVGCEPTYPTCSLLRLTQLDKPLR</sequence>
<keyword evidence="4" id="KW-1185">Reference proteome</keyword>
<evidence type="ECO:0000313" key="3">
    <source>
        <dbReference type="EMBL" id="RYV49376.1"/>
    </source>
</evidence>
<protein>
    <submittedName>
        <fullName evidence="3">Uncharacterized protein</fullName>
    </submittedName>
</protein>
<keyword evidence="2" id="KW-0472">Membrane</keyword>
<evidence type="ECO:0000256" key="1">
    <source>
        <dbReference type="SAM" id="MobiDB-lite"/>
    </source>
</evidence>
<feature type="transmembrane region" description="Helical" evidence="2">
    <location>
        <begin position="12"/>
        <end position="34"/>
    </location>
</feature>
<dbReference type="OrthoDB" id="3239891at2"/>
<dbReference type="EMBL" id="SDWW01000084">
    <property type="protein sequence ID" value="RYV49376.1"/>
    <property type="molecule type" value="Genomic_DNA"/>
</dbReference>
<gene>
    <name evidence="3" type="ORF">EUA98_19120</name>
</gene>